<dbReference type="Proteomes" id="UP000240621">
    <property type="component" value="Unassembled WGS sequence"/>
</dbReference>
<evidence type="ECO:0000313" key="2">
    <source>
        <dbReference type="EMBL" id="PSK82280.1"/>
    </source>
</evidence>
<protein>
    <submittedName>
        <fullName evidence="2">Flavoprotein</fullName>
    </submittedName>
</protein>
<feature type="domain" description="Flavoprotein" evidence="1">
    <location>
        <begin position="6"/>
        <end position="178"/>
    </location>
</feature>
<dbReference type="GO" id="GO:0015937">
    <property type="term" value="P:coenzyme A biosynthetic process"/>
    <property type="evidence" value="ECO:0007669"/>
    <property type="project" value="TreeGrafter"/>
</dbReference>
<sequence length="186" mass="19990">MKLQGKKIILGVTGSIAAYKAAYLLRGLVKEGAEVQVVMTPSAKEFITPLTLSALSNKPVVSEFFSSEDGTWHSHVDMGIWADLMLVAPATASTMGKMAHGIADTLLVTTYMSAKCPVMVAPAMDLDMFKHPSNQQSIEILKSYGNLIIDPGSGELASGLVGKGRMEEPEVIVEKVIAFFNKKKNC</sequence>
<dbReference type="GO" id="GO:0010181">
    <property type="term" value="F:FMN binding"/>
    <property type="evidence" value="ECO:0007669"/>
    <property type="project" value="TreeGrafter"/>
</dbReference>
<dbReference type="RefSeq" id="WP_246187259.1">
    <property type="nucleotide sequence ID" value="NZ_BLAU01000001.1"/>
</dbReference>
<proteinExistence type="predicted"/>
<dbReference type="GO" id="GO:0004633">
    <property type="term" value="F:phosphopantothenoylcysteine decarboxylase activity"/>
    <property type="evidence" value="ECO:0007669"/>
    <property type="project" value="TreeGrafter"/>
</dbReference>
<organism evidence="2 3">
    <name type="scientific">Prolixibacter denitrificans</name>
    <dbReference type="NCBI Taxonomy" id="1541063"/>
    <lineage>
        <taxon>Bacteria</taxon>
        <taxon>Pseudomonadati</taxon>
        <taxon>Bacteroidota</taxon>
        <taxon>Bacteroidia</taxon>
        <taxon>Marinilabiliales</taxon>
        <taxon>Prolixibacteraceae</taxon>
        <taxon>Prolixibacter</taxon>
    </lineage>
</organism>
<dbReference type="Pfam" id="PF02441">
    <property type="entry name" value="Flavoprotein"/>
    <property type="match status" value="1"/>
</dbReference>
<dbReference type="PANTHER" id="PTHR14359:SF6">
    <property type="entry name" value="PHOSPHOPANTOTHENOYLCYSTEINE DECARBOXYLASE"/>
    <property type="match status" value="1"/>
</dbReference>
<name>A0A2P8CBC2_9BACT</name>
<dbReference type="PANTHER" id="PTHR14359">
    <property type="entry name" value="HOMO-OLIGOMERIC FLAVIN CONTAINING CYS DECARBOXYLASE FAMILY"/>
    <property type="match status" value="1"/>
</dbReference>
<dbReference type="InterPro" id="IPR036551">
    <property type="entry name" value="Flavin_trans-like"/>
</dbReference>
<accession>A0A2P8CBC2</accession>
<dbReference type="AlphaFoldDB" id="A0A2P8CBC2"/>
<dbReference type="SUPFAM" id="SSF52507">
    <property type="entry name" value="Homo-oligomeric flavin-containing Cys decarboxylases, HFCD"/>
    <property type="match status" value="1"/>
</dbReference>
<dbReference type="GO" id="GO:0071513">
    <property type="term" value="C:phosphopantothenoylcysteine decarboxylase complex"/>
    <property type="evidence" value="ECO:0007669"/>
    <property type="project" value="TreeGrafter"/>
</dbReference>
<dbReference type="InterPro" id="IPR003382">
    <property type="entry name" value="Flavoprotein"/>
</dbReference>
<dbReference type="Gene3D" id="3.40.50.1950">
    <property type="entry name" value="Flavin prenyltransferase-like"/>
    <property type="match status" value="1"/>
</dbReference>
<comment type="caution">
    <text evidence="2">The sequence shown here is derived from an EMBL/GenBank/DDBJ whole genome shotgun (WGS) entry which is preliminary data.</text>
</comment>
<reference evidence="2 3" key="1">
    <citation type="submission" date="2018-03" db="EMBL/GenBank/DDBJ databases">
        <title>Genomic Encyclopedia of Archaeal and Bacterial Type Strains, Phase II (KMG-II): from individual species to whole genera.</title>
        <authorList>
            <person name="Goeker M."/>
        </authorList>
    </citation>
    <scope>NUCLEOTIDE SEQUENCE [LARGE SCALE GENOMIC DNA]</scope>
    <source>
        <strain evidence="2 3">DSM 27267</strain>
    </source>
</reference>
<evidence type="ECO:0000313" key="3">
    <source>
        <dbReference type="Proteomes" id="UP000240621"/>
    </source>
</evidence>
<gene>
    <name evidence="2" type="ORF">CLV93_10624</name>
</gene>
<evidence type="ECO:0000259" key="1">
    <source>
        <dbReference type="Pfam" id="PF02441"/>
    </source>
</evidence>
<dbReference type="EMBL" id="PYGC01000006">
    <property type="protein sequence ID" value="PSK82280.1"/>
    <property type="molecule type" value="Genomic_DNA"/>
</dbReference>